<reference evidence="2" key="1">
    <citation type="submission" date="2021-12" db="EMBL/GenBank/DDBJ databases">
        <title>Description of Gramella crocea sp. nov., a new bacterium isolated from activated sludge.</title>
        <authorList>
            <person name="Zhang X."/>
        </authorList>
    </citation>
    <scope>NUCLEOTIDE SEQUENCE</scope>
    <source>
        <strain evidence="2">YB25</strain>
    </source>
</reference>
<gene>
    <name evidence="2" type="ORF">LU635_15965</name>
</gene>
<evidence type="ECO:0000259" key="1">
    <source>
        <dbReference type="Pfam" id="PF13648"/>
    </source>
</evidence>
<evidence type="ECO:0000313" key="2">
    <source>
        <dbReference type="EMBL" id="MCG9973147.1"/>
    </source>
</evidence>
<dbReference type="PROSITE" id="PS51257">
    <property type="entry name" value="PROKAR_LIPOPROTEIN"/>
    <property type="match status" value="1"/>
</dbReference>
<dbReference type="Proteomes" id="UP001139344">
    <property type="component" value="Unassembled WGS sequence"/>
</dbReference>
<keyword evidence="3" id="KW-1185">Reference proteome</keyword>
<dbReference type="AlphaFoldDB" id="A0A9X1UZ87"/>
<evidence type="ECO:0000313" key="3">
    <source>
        <dbReference type="Proteomes" id="UP001139344"/>
    </source>
</evidence>
<protein>
    <recommendedName>
        <fullName evidence="1">Lipocalin-like domain-containing protein</fullName>
    </recommendedName>
</protein>
<comment type="caution">
    <text evidence="2">The sequence shown here is derived from an EMBL/GenBank/DDBJ whole genome shotgun (WGS) entry which is preliminary data.</text>
</comment>
<organism evidence="2 3">
    <name type="scientific">Christiangramia crocea</name>
    <dbReference type="NCBI Taxonomy" id="2904124"/>
    <lineage>
        <taxon>Bacteria</taxon>
        <taxon>Pseudomonadati</taxon>
        <taxon>Bacteroidota</taxon>
        <taxon>Flavobacteriia</taxon>
        <taxon>Flavobacteriales</taxon>
        <taxon>Flavobacteriaceae</taxon>
        <taxon>Christiangramia</taxon>
    </lineage>
</organism>
<proteinExistence type="predicted"/>
<feature type="domain" description="Lipocalin-like" evidence="1">
    <location>
        <begin position="28"/>
        <end position="119"/>
    </location>
</feature>
<dbReference type="InterPro" id="IPR024311">
    <property type="entry name" value="Lipocalin-like"/>
</dbReference>
<dbReference type="Pfam" id="PF13648">
    <property type="entry name" value="Lipocalin_4"/>
    <property type="match status" value="1"/>
</dbReference>
<dbReference type="EMBL" id="JAJSON010000027">
    <property type="protein sequence ID" value="MCG9973147.1"/>
    <property type="molecule type" value="Genomic_DNA"/>
</dbReference>
<sequence length="145" mass="16812">MKRILTIISIVAFISCGKNDPATQLENINGYWEIKKVELEKDSVMEYGLSQYIDYIEIADSTGFRKKLQPKFGGGYIATNDAEKVTARIEDNKLILYYSTPFDNWKEEVLKANGEELVVINSDDKIYYYQKYTPLLTENDEKEKE</sequence>
<name>A0A9X1UZ87_9FLAO</name>
<dbReference type="RefSeq" id="WP_240100522.1">
    <property type="nucleotide sequence ID" value="NZ_JAJSON010000027.1"/>
</dbReference>
<accession>A0A9X1UZ87</accession>